<evidence type="ECO:0000256" key="2">
    <source>
        <dbReference type="SAM" id="Phobius"/>
    </source>
</evidence>
<feature type="transmembrane region" description="Helical" evidence="2">
    <location>
        <begin position="215"/>
        <end position="238"/>
    </location>
</feature>
<protein>
    <submittedName>
        <fullName evidence="3">Uncharacterized protein</fullName>
    </submittedName>
</protein>
<dbReference type="EMBL" id="CP036298">
    <property type="protein sequence ID" value="QDV25394.1"/>
    <property type="molecule type" value="Genomic_DNA"/>
</dbReference>
<sequence length="641" mass="69711">MVTLQSLLNSQGTPPTAVCLDWAWQLLALQSTTPYEGEPYNEQLKWADLEVGEEGRLLIRRADQPHSQSIPIRASRRSPRSKSTPNSSALLETLIEWIERDSTLDCPSSPQDSFEVRVHHLTHQHRRHAKPEVDVSTAPHSPQCSVSARSALSLDSKSDVEAGLTPRRPAEQGGRAAIAPVPAFDKHAPQPPLSAATPARARQRRRPMLRQRSKLLARWIVGATLVGLLLFISSMQFFAYRSGDGLPSAVAHTSEPNPAPRGMSGLLPPKTKVESPPTEATDSDDISLRQDETGLPSGVPFDKITSKDILSTTTSLPQHAPLAHSADSPFSDSSAIDSSATDSIAIDSAPPESEDLANPTRELTDLMQLASIESQELAIPIQAESTTGEPATDAETDSRTPPPAWLLSTFPVTQSLKFPEAGRLRVKVPEWSLRLSVGPEFESFPPTPQGVAGRNSVAWEIRPSNAAAPPSTLLYVQTRLANPRSPTLEWHIAAGNQSLPGLMLPAELNYLDRAHRVLETAKAQMQQEVQHLAIVRGSSGFSSSMRATAAKRRRFLKEQSEFCDEALTIVAEANQLLRWLDGQFEVHAELRDLAQPAPVPLLQFGKVDTASNELGKDLSNAKNETDPTSVNSLDAKSLNAE</sequence>
<name>A0A518G9X7_9BACT</name>
<gene>
    <name evidence="3" type="ORF">Q31a_37200</name>
</gene>
<dbReference type="KEGG" id="ahel:Q31a_37200"/>
<keyword evidence="4" id="KW-1185">Reference proteome</keyword>
<dbReference type="AlphaFoldDB" id="A0A518G9X7"/>
<organism evidence="3 4">
    <name type="scientific">Aureliella helgolandensis</name>
    <dbReference type="NCBI Taxonomy" id="2527968"/>
    <lineage>
        <taxon>Bacteria</taxon>
        <taxon>Pseudomonadati</taxon>
        <taxon>Planctomycetota</taxon>
        <taxon>Planctomycetia</taxon>
        <taxon>Pirellulales</taxon>
        <taxon>Pirellulaceae</taxon>
        <taxon>Aureliella</taxon>
    </lineage>
</organism>
<reference evidence="3 4" key="1">
    <citation type="submission" date="2019-02" db="EMBL/GenBank/DDBJ databases">
        <title>Deep-cultivation of Planctomycetes and their phenomic and genomic characterization uncovers novel biology.</title>
        <authorList>
            <person name="Wiegand S."/>
            <person name="Jogler M."/>
            <person name="Boedeker C."/>
            <person name="Pinto D."/>
            <person name="Vollmers J."/>
            <person name="Rivas-Marin E."/>
            <person name="Kohn T."/>
            <person name="Peeters S.H."/>
            <person name="Heuer A."/>
            <person name="Rast P."/>
            <person name="Oberbeckmann S."/>
            <person name="Bunk B."/>
            <person name="Jeske O."/>
            <person name="Meyerdierks A."/>
            <person name="Storesund J.E."/>
            <person name="Kallscheuer N."/>
            <person name="Luecker S."/>
            <person name="Lage O.M."/>
            <person name="Pohl T."/>
            <person name="Merkel B.J."/>
            <person name="Hornburger P."/>
            <person name="Mueller R.-W."/>
            <person name="Bruemmer F."/>
            <person name="Labrenz M."/>
            <person name="Spormann A.M."/>
            <person name="Op den Camp H."/>
            <person name="Overmann J."/>
            <person name="Amann R."/>
            <person name="Jetten M.S.M."/>
            <person name="Mascher T."/>
            <person name="Medema M.H."/>
            <person name="Devos D.P."/>
            <person name="Kaster A.-K."/>
            <person name="Ovreas L."/>
            <person name="Rohde M."/>
            <person name="Galperin M.Y."/>
            <person name="Jogler C."/>
        </authorList>
    </citation>
    <scope>NUCLEOTIDE SEQUENCE [LARGE SCALE GENOMIC DNA]</scope>
    <source>
        <strain evidence="3 4">Q31a</strain>
    </source>
</reference>
<feature type="compositionally biased region" description="Polar residues" evidence="1">
    <location>
        <begin position="138"/>
        <end position="155"/>
    </location>
</feature>
<dbReference type="OrthoDB" id="9795226at2"/>
<feature type="compositionally biased region" description="Polar residues" evidence="1">
    <location>
        <begin position="620"/>
        <end position="641"/>
    </location>
</feature>
<evidence type="ECO:0000313" key="3">
    <source>
        <dbReference type="EMBL" id="QDV25394.1"/>
    </source>
</evidence>
<proteinExistence type="predicted"/>
<evidence type="ECO:0000256" key="1">
    <source>
        <dbReference type="SAM" id="MobiDB-lite"/>
    </source>
</evidence>
<feature type="region of interest" description="Disordered" evidence="1">
    <location>
        <begin position="122"/>
        <end position="206"/>
    </location>
</feature>
<keyword evidence="2" id="KW-0472">Membrane</keyword>
<dbReference type="Proteomes" id="UP000318017">
    <property type="component" value="Chromosome"/>
</dbReference>
<accession>A0A518G9X7</accession>
<keyword evidence="2" id="KW-0812">Transmembrane</keyword>
<feature type="region of interest" description="Disordered" evidence="1">
    <location>
        <begin position="319"/>
        <end position="338"/>
    </location>
</feature>
<evidence type="ECO:0000313" key="4">
    <source>
        <dbReference type="Proteomes" id="UP000318017"/>
    </source>
</evidence>
<feature type="region of interest" description="Disordered" evidence="1">
    <location>
        <begin position="60"/>
        <end position="86"/>
    </location>
</feature>
<dbReference type="RefSeq" id="WP_145080394.1">
    <property type="nucleotide sequence ID" value="NZ_CP036298.1"/>
</dbReference>
<keyword evidence="2" id="KW-1133">Transmembrane helix</keyword>
<feature type="region of interest" description="Disordered" evidence="1">
    <location>
        <begin position="251"/>
        <end position="303"/>
    </location>
</feature>
<feature type="region of interest" description="Disordered" evidence="1">
    <location>
        <begin position="615"/>
        <end position="641"/>
    </location>
</feature>
<feature type="compositionally biased region" description="Low complexity" evidence="1">
    <location>
        <begin position="325"/>
        <end position="338"/>
    </location>
</feature>